<name>K5X0N0_AGABU</name>
<dbReference type="eggNOG" id="ENOG502QSMW">
    <property type="taxonomic scope" value="Eukaryota"/>
</dbReference>
<protein>
    <recommendedName>
        <fullName evidence="2">Amine oxidase domain-containing protein</fullName>
    </recommendedName>
</protein>
<dbReference type="PANTHER" id="PTHR42923">
    <property type="entry name" value="PROTOPORPHYRINOGEN OXIDASE"/>
    <property type="match status" value="1"/>
</dbReference>
<dbReference type="AlphaFoldDB" id="K5X0N0"/>
<organism evidence="3 4">
    <name type="scientific">Agaricus bisporus var. burnettii (strain JB137-S8 / ATCC MYA-4627 / FGSC 10392)</name>
    <name type="common">White button mushroom</name>
    <dbReference type="NCBI Taxonomy" id="597362"/>
    <lineage>
        <taxon>Eukaryota</taxon>
        <taxon>Fungi</taxon>
        <taxon>Dikarya</taxon>
        <taxon>Basidiomycota</taxon>
        <taxon>Agaricomycotina</taxon>
        <taxon>Agaricomycetes</taxon>
        <taxon>Agaricomycetidae</taxon>
        <taxon>Agaricales</taxon>
        <taxon>Agaricineae</taxon>
        <taxon>Agaricaceae</taxon>
        <taxon>Agaricus</taxon>
    </lineage>
</organism>
<dbReference type="InterPro" id="IPR036188">
    <property type="entry name" value="FAD/NAD-bd_sf"/>
</dbReference>
<keyword evidence="1" id="KW-0472">Membrane</keyword>
<feature type="transmembrane region" description="Helical" evidence="1">
    <location>
        <begin position="534"/>
        <end position="554"/>
    </location>
</feature>
<dbReference type="STRING" id="597362.K5X0N0"/>
<gene>
    <name evidence="3" type="ORF">AGABI1DRAFT_72290</name>
</gene>
<dbReference type="HOGENOM" id="CLU_028123_2_1_1"/>
<dbReference type="OrthoDB" id="5977668at2759"/>
<evidence type="ECO:0000256" key="1">
    <source>
        <dbReference type="SAM" id="Phobius"/>
    </source>
</evidence>
<dbReference type="KEGG" id="abp:AGABI1DRAFT72290"/>
<reference evidence="4" key="1">
    <citation type="journal article" date="2012" name="Proc. Natl. Acad. Sci. U.S.A.">
        <title>Genome sequence of the button mushroom Agaricus bisporus reveals mechanisms governing adaptation to a humic-rich ecological niche.</title>
        <authorList>
            <person name="Morin E."/>
            <person name="Kohler A."/>
            <person name="Baker A.R."/>
            <person name="Foulongne-Oriol M."/>
            <person name="Lombard V."/>
            <person name="Nagy L.G."/>
            <person name="Ohm R.A."/>
            <person name="Patyshakuliyeva A."/>
            <person name="Brun A."/>
            <person name="Aerts A.L."/>
            <person name="Bailey A.M."/>
            <person name="Billette C."/>
            <person name="Coutinho P.M."/>
            <person name="Deakin G."/>
            <person name="Doddapaneni H."/>
            <person name="Floudas D."/>
            <person name="Grimwood J."/>
            <person name="Hilden K."/>
            <person name="Kuees U."/>
            <person name="LaButti K.M."/>
            <person name="Lapidus A."/>
            <person name="Lindquist E.A."/>
            <person name="Lucas S.M."/>
            <person name="Murat C."/>
            <person name="Riley R.W."/>
            <person name="Salamov A.A."/>
            <person name="Schmutz J."/>
            <person name="Subramanian V."/>
            <person name="Woesten H.A.B."/>
            <person name="Xu J."/>
            <person name="Eastwood D.C."/>
            <person name="Foster G.D."/>
            <person name="Sonnenberg A.S."/>
            <person name="Cullen D."/>
            <person name="de Vries R.P."/>
            <person name="Lundell T."/>
            <person name="Hibbett D.S."/>
            <person name="Henrissat B."/>
            <person name="Burton K.S."/>
            <person name="Kerrigan R.W."/>
            <person name="Challen M.P."/>
            <person name="Grigoriev I.V."/>
            <person name="Martin F."/>
        </authorList>
    </citation>
    <scope>NUCLEOTIDE SEQUENCE [LARGE SCALE GENOMIC DNA]</scope>
    <source>
        <strain evidence="4">JB137-S8 / ATCC MYA-4627 / FGSC 10392</strain>
    </source>
</reference>
<dbReference type="FunFam" id="1.10.405.20:FF:000001">
    <property type="entry name" value="Amine oxidase"/>
    <property type="match status" value="1"/>
</dbReference>
<accession>K5X0N0</accession>
<sequence length="573" mass="65062">MKIAVIGSGVSGLAATWLLNEHSDHEVHLYEADDRPGGHANTVRFRPRDQLQGDGVDVDTGFIVFNPPTYPNFLRFLKLYPPYEDQPLKSSSPLLLDPTLAPNKGIRILQTEMSFSVSRDAGTFEWAGKKDPLAFFCQRARVFDPNMWRMLYDVLRFNTCAPQTITKNDHAEISIGQYLDQEGYSDAFRDNYLMPMAAAVWSTPPDKCFDEFPAHTLIKFMYNHSLLQMVGKPKWMTICGGSHHYVNQILQRLPESQLHLSSKINCVSSVPSKNSGPTLELVTDNDEKYLYDHVIFACHSDDALRILQAGDGFEEDEARILESFEWNKNEVLLHSDTRLMPRSRRAWSSWNFLAFSEGSHKANIDRVSLTYGMNDLQHIPEDKYGPVLATLNPPPHIQVDEDKMQGRWNYDHPVIDDKAVRAQQEMYKIQNKRSISFAGAYLKYGFHEDGFTSGLLAACSVEDKDLYERIHKQFSSDSGVVENGNRVIHTKNATVRPPFAIEHADHHLFFRQSVMDKVFAGMFRVLEASGSRKVIGAFGSLTLTVCGFLVIWPASLFLRMIGRNVCGNDKKRI</sequence>
<dbReference type="InterPro" id="IPR050464">
    <property type="entry name" value="Zeta_carotene_desat/Oxidored"/>
</dbReference>
<dbReference type="GO" id="GO:0016491">
    <property type="term" value="F:oxidoreductase activity"/>
    <property type="evidence" value="ECO:0007669"/>
    <property type="project" value="InterPro"/>
</dbReference>
<evidence type="ECO:0000259" key="2">
    <source>
        <dbReference type="Pfam" id="PF01593"/>
    </source>
</evidence>
<dbReference type="PANTHER" id="PTHR42923:SF17">
    <property type="entry name" value="AMINE OXIDASE DOMAIN-CONTAINING PROTEIN"/>
    <property type="match status" value="1"/>
</dbReference>
<dbReference type="InParanoid" id="K5X0N0"/>
<evidence type="ECO:0000313" key="4">
    <source>
        <dbReference type="Proteomes" id="UP000008493"/>
    </source>
</evidence>
<dbReference type="SUPFAM" id="SSF51905">
    <property type="entry name" value="FAD/NAD(P)-binding domain"/>
    <property type="match status" value="1"/>
</dbReference>
<keyword evidence="4" id="KW-1185">Reference proteome</keyword>
<dbReference type="Gene3D" id="3.50.50.60">
    <property type="entry name" value="FAD/NAD(P)-binding domain"/>
    <property type="match status" value="1"/>
</dbReference>
<keyword evidence="1" id="KW-1133">Transmembrane helix</keyword>
<keyword evidence="1" id="KW-0812">Transmembrane</keyword>
<proteinExistence type="predicted"/>
<dbReference type="Pfam" id="PF01593">
    <property type="entry name" value="Amino_oxidase"/>
    <property type="match status" value="1"/>
</dbReference>
<dbReference type="GeneID" id="18831016"/>
<evidence type="ECO:0000313" key="3">
    <source>
        <dbReference type="EMBL" id="EKM81366.1"/>
    </source>
</evidence>
<dbReference type="Proteomes" id="UP000008493">
    <property type="component" value="Unassembled WGS sequence"/>
</dbReference>
<dbReference type="RefSeq" id="XP_007328208.1">
    <property type="nucleotide sequence ID" value="XM_007328146.1"/>
</dbReference>
<dbReference type="OMA" id="RAWASWN"/>
<feature type="domain" description="Amine oxidase" evidence="2">
    <location>
        <begin position="10"/>
        <end position="304"/>
    </location>
</feature>
<dbReference type="EMBL" id="JH971388">
    <property type="protein sequence ID" value="EKM81366.1"/>
    <property type="molecule type" value="Genomic_DNA"/>
</dbReference>
<dbReference type="InterPro" id="IPR002937">
    <property type="entry name" value="Amino_oxidase"/>
</dbReference>